<dbReference type="Gene3D" id="3.90.550.10">
    <property type="entry name" value="Spore Coat Polysaccharide Biosynthesis Protein SpsA, Chain A"/>
    <property type="match status" value="1"/>
</dbReference>
<keyword evidence="2" id="KW-0808">Transferase</keyword>
<dbReference type="SUPFAM" id="SSF53448">
    <property type="entry name" value="Nucleotide-diphospho-sugar transferases"/>
    <property type="match status" value="1"/>
</dbReference>
<dbReference type="Proteomes" id="UP000317977">
    <property type="component" value="Unassembled WGS sequence"/>
</dbReference>
<comment type="caution">
    <text evidence="2">The sequence shown here is derived from an EMBL/GenBank/DDBJ whole genome shotgun (WGS) entry which is preliminary data.</text>
</comment>
<dbReference type="GO" id="GO:0102096">
    <property type="term" value="F:decaprenyl-N-acetyl-alpha-D-glucosaminyl-pyrophosphate:dTDP-alpha-L-rhamnose rhamnosyltransferase activity"/>
    <property type="evidence" value="ECO:0007669"/>
    <property type="project" value="UniProtKB-EC"/>
</dbReference>
<feature type="domain" description="Glycosyltransferase 2-like" evidence="1">
    <location>
        <begin position="11"/>
        <end position="150"/>
    </location>
</feature>
<accession>A0A5C6FE35</accession>
<reference evidence="2 3" key="1">
    <citation type="submission" date="2019-02" db="EMBL/GenBank/DDBJ databases">
        <title>Deep-cultivation of Planctomycetes and their phenomic and genomic characterization uncovers novel biology.</title>
        <authorList>
            <person name="Wiegand S."/>
            <person name="Jogler M."/>
            <person name="Boedeker C."/>
            <person name="Pinto D."/>
            <person name="Vollmers J."/>
            <person name="Rivas-Marin E."/>
            <person name="Kohn T."/>
            <person name="Peeters S.H."/>
            <person name="Heuer A."/>
            <person name="Rast P."/>
            <person name="Oberbeckmann S."/>
            <person name="Bunk B."/>
            <person name="Jeske O."/>
            <person name="Meyerdierks A."/>
            <person name="Storesund J.E."/>
            <person name="Kallscheuer N."/>
            <person name="Luecker S."/>
            <person name="Lage O.M."/>
            <person name="Pohl T."/>
            <person name="Merkel B.J."/>
            <person name="Hornburger P."/>
            <person name="Mueller R.-W."/>
            <person name="Bruemmer F."/>
            <person name="Labrenz M."/>
            <person name="Spormann A.M."/>
            <person name="Op Den Camp H."/>
            <person name="Overmann J."/>
            <person name="Amann R."/>
            <person name="Jetten M.S.M."/>
            <person name="Mascher T."/>
            <person name="Medema M.H."/>
            <person name="Devos D.P."/>
            <person name="Kaster A.-K."/>
            <person name="Ovreas L."/>
            <person name="Rohde M."/>
            <person name="Galperin M.Y."/>
            <person name="Jogler C."/>
        </authorList>
    </citation>
    <scope>NUCLEOTIDE SEQUENCE [LARGE SCALE GENOMIC DNA]</scope>
    <source>
        <strain evidence="2 3">Poly59</strain>
    </source>
</reference>
<proteinExistence type="predicted"/>
<dbReference type="PANTHER" id="PTHR43179">
    <property type="entry name" value="RHAMNOSYLTRANSFERASE WBBL"/>
    <property type="match status" value="1"/>
</dbReference>
<dbReference type="EMBL" id="SJPX01000001">
    <property type="protein sequence ID" value="TWU57889.1"/>
    <property type="molecule type" value="Genomic_DNA"/>
</dbReference>
<protein>
    <submittedName>
        <fullName evidence="2">N-acetylglucosaminyl-diphospho-decaprenol L-rhamnosyltransferase</fullName>
        <ecNumber evidence="2">2.4.1.289</ecNumber>
    </submittedName>
</protein>
<dbReference type="PANTHER" id="PTHR43179:SF7">
    <property type="entry name" value="RHAMNOSYLTRANSFERASE WBBL"/>
    <property type="match status" value="1"/>
</dbReference>
<organism evidence="2 3">
    <name type="scientific">Rubripirellula reticaptiva</name>
    <dbReference type="NCBI Taxonomy" id="2528013"/>
    <lineage>
        <taxon>Bacteria</taxon>
        <taxon>Pseudomonadati</taxon>
        <taxon>Planctomycetota</taxon>
        <taxon>Planctomycetia</taxon>
        <taxon>Pirellulales</taxon>
        <taxon>Pirellulaceae</taxon>
        <taxon>Rubripirellula</taxon>
    </lineage>
</organism>
<dbReference type="EC" id="2.4.1.289" evidence="2"/>
<dbReference type="CDD" id="cd04186">
    <property type="entry name" value="GT_2_like_c"/>
    <property type="match status" value="1"/>
</dbReference>
<evidence type="ECO:0000313" key="3">
    <source>
        <dbReference type="Proteomes" id="UP000317977"/>
    </source>
</evidence>
<dbReference type="AlphaFoldDB" id="A0A5C6FE35"/>
<evidence type="ECO:0000259" key="1">
    <source>
        <dbReference type="Pfam" id="PF00535"/>
    </source>
</evidence>
<name>A0A5C6FE35_9BACT</name>
<keyword evidence="3" id="KW-1185">Reference proteome</keyword>
<gene>
    <name evidence="2" type="primary">wbbL</name>
    <name evidence="2" type="ORF">Poly59_07980</name>
</gene>
<dbReference type="Pfam" id="PF00535">
    <property type="entry name" value="Glycos_transf_2"/>
    <property type="match status" value="1"/>
</dbReference>
<sequence>MCLALFVMHTSVVIVNYRTASLTYDCLESLAKHVVGRSDVHVTLVDNLSGDDSVSQLQSAIDDRGWKSWVTLMPLDRNGGFAFGNNAAIREVLAADAERKPDYVWLLNPDTLVREGSLEKLIAYLEANPQCGLVGSRLEDPDGTPQRSAFRFPSLASEFDDGLRLGLVSKVLSSKTVAPPISNTAVKTGWVAGASMLVRREVFEDVGLLDDEYFMYYEETDFCRQASLVGWYCAYEPASRVVHLVGQASGVTIRNAVPKRRPQYWFDSRRRYFVKNHGAVYSGLVDVAWAVSYASWCVRSKLQGKPSYDPPKLLVDFVRNSVWMRGVTT</sequence>
<evidence type="ECO:0000313" key="2">
    <source>
        <dbReference type="EMBL" id="TWU57889.1"/>
    </source>
</evidence>
<dbReference type="InterPro" id="IPR001173">
    <property type="entry name" value="Glyco_trans_2-like"/>
</dbReference>
<dbReference type="InterPro" id="IPR029044">
    <property type="entry name" value="Nucleotide-diphossugar_trans"/>
</dbReference>
<keyword evidence="2" id="KW-0328">Glycosyltransferase</keyword>